<dbReference type="EMBL" id="RCHS01004094">
    <property type="protein sequence ID" value="RMX37595.1"/>
    <property type="molecule type" value="Genomic_DNA"/>
</dbReference>
<dbReference type="SUPFAM" id="SSF117289">
    <property type="entry name" value="Nucleoporin domain"/>
    <property type="match status" value="1"/>
</dbReference>
<dbReference type="InterPro" id="IPR015943">
    <property type="entry name" value="WD40/YVTN_repeat-like_dom_sf"/>
</dbReference>
<keyword evidence="2" id="KW-1185">Reference proteome</keyword>
<evidence type="ECO:0000313" key="2">
    <source>
        <dbReference type="Proteomes" id="UP000275408"/>
    </source>
</evidence>
<name>A0A3M6T854_POCDA</name>
<organism evidence="1 2">
    <name type="scientific">Pocillopora damicornis</name>
    <name type="common">Cauliflower coral</name>
    <name type="synonym">Millepora damicornis</name>
    <dbReference type="NCBI Taxonomy" id="46731"/>
    <lineage>
        <taxon>Eukaryota</taxon>
        <taxon>Metazoa</taxon>
        <taxon>Cnidaria</taxon>
        <taxon>Anthozoa</taxon>
        <taxon>Hexacorallia</taxon>
        <taxon>Scleractinia</taxon>
        <taxon>Astrocoeniina</taxon>
        <taxon>Pocilloporidae</taxon>
        <taxon>Pocillopora</taxon>
    </lineage>
</organism>
<dbReference type="Proteomes" id="UP000275408">
    <property type="component" value="Unassembled WGS sequence"/>
</dbReference>
<dbReference type="AlphaFoldDB" id="A0A3M6T854"/>
<dbReference type="STRING" id="46731.A0A3M6T854"/>
<protein>
    <submittedName>
        <fullName evidence="1">Uncharacterized protein</fullName>
    </submittedName>
</protein>
<accession>A0A3M6T854</accession>
<comment type="caution">
    <text evidence="1">The sequence shown here is derived from an EMBL/GenBank/DDBJ whole genome shotgun (WGS) entry which is preliminary data.</text>
</comment>
<dbReference type="OrthoDB" id="248320at2759"/>
<proteinExistence type="predicted"/>
<gene>
    <name evidence="1" type="ORF">pdam_00007902</name>
</gene>
<sequence>MADSEDEEVPPQRDVKDFSFKQMRKMRMFDSPINLPTARSSLLAVSTKYGLTFIGCPTVKKTETIERINESDEGSMYNVVANCPSALKEISHPVQFVGLSSDDVTLPLCYVDGDQTVIYLYNIPTLGSSDDETTL</sequence>
<evidence type="ECO:0000313" key="1">
    <source>
        <dbReference type="EMBL" id="RMX37595.1"/>
    </source>
</evidence>
<reference evidence="1 2" key="1">
    <citation type="journal article" date="2018" name="Sci. Rep.">
        <title>Comparative analysis of the Pocillopora damicornis genome highlights role of immune system in coral evolution.</title>
        <authorList>
            <person name="Cunning R."/>
            <person name="Bay R.A."/>
            <person name="Gillette P."/>
            <person name="Baker A.C."/>
            <person name="Traylor-Knowles N."/>
        </authorList>
    </citation>
    <scope>NUCLEOTIDE SEQUENCE [LARGE SCALE GENOMIC DNA]</scope>
    <source>
        <strain evidence="1">RSMAS</strain>
        <tissue evidence="1">Whole animal</tissue>
    </source>
</reference>
<dbReference type="Gene3D" id="2.130.10.10">
    <property type="entry name" value="YVTN repeat-like/Quinoprotein amine dehydrogenase"/>
    <property type="match status" value="1"/>
</dbReference>